<reference evidence="1" key="1">
    <citation type="submission" date="2021-05" db="EMBL/GenBank/DDBJ databases">
        <authorList>
            <person name="Scholz U."/>
            <person name="Mascher M."/>
            <person name="Fiebig A."/>
        </authorList>
    </citation>
    <scope>NUCLEOTIDE SEQUENCE [LARGE SCALE GENOMIC DNA]</scope>
</reference>
<sequence length="1922" mass="203436">MASDSDDADFFDKLVDDDDDDQVPTAPSAVAAAAADIASLTLDDDDDAEEEDGAGTAGAPEPKPEPAAVVAAPPEPQAPAADPPPPQAEIEAPVAPRDAEALPGTAPHDTEALPGTAPHDTEVLAGTAPHDTEVLAAAAPTDTEVPTPAAPMDAEVLAGLPEAKAPAATADAEVHAEYPPNMLFYAEYPGYYFDTNSQEWFTLEAYQQAVTHNAHNADPPPQAKVEAPVASPDSEVLATTVPHDAEVLAATAPHDAEVLSGLPEAEAPVATADAEVHTEYPPNMLFYAEYPGYYFDTNSQEWFTLEAYQQAVTQAATTASALDEIAPLTLAEEDGAGMAGAPEPAAVVAPPPEPQAHAAHPPPQAEVEAPVPPPDAEVLAATAPHDTEVLVEAAPTDTEVLSGLPEAEALTATADAEVLAALPEVKASAAAPKAEAAVVPGGDSPGSGKSVRTTTVKQVQWSVFGADSSSAGADPFGEFLAGGEEDAFFGGGVQGVQGSVVAGTSSVGADDHSFFNGVGGSNASLQLDRGTSTGDFLVDGTASEDAFFGVQGSAAGSVGAATDQSVFNGVDGNANSQSYMGANAVEYADQNTNAQSDWTSGAVDYSDPNYLDNLYPGFKYDATTGQWYQVATVGAQGGLADNGGAVTVSGSDNAQQQQQQLSVSYLQNSSQAGLETIAEEGSTTAMSWGQDQSSAAAAEYPPNMLFYAEYPGYYFDTNTQEWFTLQAYQQAVAQAATAYDQQSQWQHGSLVNSTHSGSSYSSHQHFENQISRQAYNEPSKPASDHRTAINTFVPSLEPSTDYQTNTNTVVPSTSQYSNGGWGNQVSNKGFQPTNFQAHKGFEPQKSSQSTINTFMPSTSQYVSGSEGHQVSNKGFELQKSSHSTINTFMPSTSQHSSGGGHQVSNKGFEPTSHQSAHKGFEPYKITQSTSTSQDSGNKASEFSVGHQGFKPFTNNQRSTGFVPSSGYQNLQKEFKPSKDNQVHHVALEPSASHVYANSNGFAEPQKSVPIANMYQIQTQTDPATRMHLPNNYLSSENSMNFSQQQAPSQQHGYSPHVERSSAGRPPHALFTFGFGGKLVVMKETSSMATNFDSGNQGNSRGTLSILNISEAVADKIDQSSITNGSALGYFYALCRRPIPGPLAGGSAAAKDVNKWLDDIIGSYESSVGEFQGGDAQKLLISLLKISYQHYGKLRSPFGPDPSREGMDGPESAVTALFSSCNSNGSRMREYGAMAHCMKNVPSENQIQATAQEVQNLLVSGRRKDALQYAQDGQLWGPALILALQLGDKFYADTVKKMAYCHFVSGSPLRTLCLLIAGQPADVFNTEHPVDANYGTLHRQQQPAEGTPVGMLDDWQQNVAIITANRTKGDDLVVTHLGDCLWKEKNEVAAAHSCYLVAELNIDPYSESARICLLGADHLRCPRTFTSPEAIQRTELYEYSKVLGNSQYILLPFQPYKLIYAYMLAEVGKVSDSLRYCQASLKLLKASGRAPELEAWKQLFSSLEERIRTHQQGGYGTNLAPKLVGKIFSSFDKSLSRMMGTQPAPVPTLSQSSSVDRDIYSAAPANFVNSQSAMAMPSSASEQFVSAMAENGDPDKKGTHNRSVSEPDFKRQQGGGSDNAQSTSGSGSSRFGWLLQKTVGLVSKSSPNQAKLGQLNNFYYDEKLKRWVEEGVEIPAEQPPLAPPPTTASFQNGGPNYNLAAPSSGGYTTNGFAETKPPNPSEPTSGMPPMPPGQNQFSARARAGVRSRYVDTFNKGGGGGGGGNAFGAPSYNKPAMPSVNKLPSASFFVPTPAVDASMQMTPESTAETAHQDGPSSSPAVEPPYASPPPPMQLQSSFQRHPSMENIMTPSGSGNSSFSKSRAASWSGTYSEQPSSTAASRSPDLQTMQSPPYIPGSRASHSRSHSNSSLQLNGLGEDLQEVEL</sequence>
<dbReference type="Proteomes" id="UP001732700">
    <property type="component" value="Chromosome 5C"/>
</dbReference>
<name>A0ACD5XX71_AVESA</name>
<accession>A0ACD5XX71</accession>
<proteinExistence type="predicted"/>
<evidence type="ECO:0000313" key="1">
    <source>
        <dbReference type="EnsemblPlants" id="AVESA.00010b.r2.5CG0867840.1.CDS"/>
    </source>
</evidence>
<organism evidence="1 2">
    <name type="scientific">Avena sativa</name>
    <name type="common">Oat</name>
    <dbReference type="NCBI Taxonomy" id="4498"/>
    <lineage>
        <taxon>Eukaryota</taxon>
        <taxon>Viridiplantae</taxon>
        <taxon>Streptophyta</taxon>
        <taxon>Embryophyta</taxon>
        <taxon>Tracheophyta</taxon>
        <taxon>Spermatophyta</taxon>
        <taxon>Magnoliopsida</taxon>
        <taxon>Liliopsida</taxon>
        <taxon>Poales</taxon>
        <taxon>Poaceae</taxon>
        <taxon>BOP clade</taxon>
        <taxon>Pooideae</taxon>
        <taxon>Poodae</taxon>
        <taxon>Poeae</taxon>
        <taxon>Poeae Chloroplast Group 1 (Aveneae type)</taxon>
        <taxon>Aveninae</taxon>
        <taxon>Avena</taxon>
    </lineage>
</organism>
<reference evidence="1" key="2">
    <citation type="submission" date="2025-09" db="UniProtKB">
        <authorList>
            <consortium name="EnsemblPlants"/>
        </authorList>
    </citation>
    <scope>IDENTIFICATION</scope>
</reference>
<dbReference type="EnsemblPlants" id="AVESA.00010b.r2.5CG0867840.1">
    <property type="protein sequence ID" value="AVESA.00010b.r2.5CG0867840.1.CDS"/>
    <property type="gene ID" value="AVESA.00010b.r2.5CG0867840"/>
</dbReference>
<protein>
    <submittedName>
        <fullName evidence="1">Uncharacterized protein</fullName>
    </submittedName>
</protein>
<evidence type="ECO:0000313" key="2">
    <source>
        <dbReference type="Proteomes" id="UP001732700"/>
    </source>
</evidence>
<keyword evidence="2" id="KW-1185">Reference proteome</keyword>